<feature type="transmembrane region" description="Helical" evidence="1">
    <location>
        <begin position="102"/>
        <end position="126"/>
    </location>
</feature>
<keyword evidence="1" id="KW-0812">Transmembrane</keyword>
<organism evidence="2 3">
    <name type="scientific">Prorocentrum cordatum</name>
    <dbReference type="NCBI Taxonomy" id="2364126"/>
    <lineage>
        <taxon>Eukaryota</taxon>
        <taxon>Sar</taxon>
        <taxon>Alveolata</taxon>
        <taxon>Dinophyceae</taxon>
        <taxon>Prorocentrales</taxon>
        <taxon>Prorocentraceae</taxon>
        <taxon>Prorocentrum</taxon>
    </lineage>
</organism>
<proteinExistence type="predicted"/>
<sequence length="849" mass="93724">MVADFSTADDPGSIFECFDDRSFMRCPGGNPGDCGSHRLNTSLACLKCEPGMAPDGNGQCTVCRETSLLIPVGAAVTAVFVLIAAYHFIATEKRAEQNNLRVLAVSVAGQLLAVMQILAVCATLAVSWPSPFSFVLAIAKAFAFEVEILRFACIVDPSPVWDYSMKIVLFFFVVAAMFVVHLVYSALCYKRKDYSANTVFVGTLGTIVMACFIIISMTIFSPFRCMVHPNGVMTVQSVPEVVCYDSDEHGEMIMVGFLASSIPVGFLVMVAWAVWQLPYRMAKGNAEFLQMFSFLFFRFRPASYWYVFFLLSRNLAVALVPLVPNVTGQLFVMFVIMCSSAMVSAVAMPWRISMASMLDVFVAIVLLFVVYMGALLADLVDRIVVAWLATIMCAGIVVFFLLILTYVLIRRHQLRQRKTFQFFLCHHKVSAGAFCRLLKVHLLKDRRTRGFVFLDADYLEDLNKLFSYVSSETETLAALCTKELLTRPWCAGELTTARLTSIDVVLIVFPCFEWPTEDFISNYQEFVPGVNGLTGFGISVDMVQKTLRLFHTNNSIELPDVFDTTVLSTTADLLFQRKRRRKMSIKKQRDGDDSAGEVVGVAAGRMSGASLTDVQHAAYLILVDYKRNDAICTGLIVKELLTKECEGFSERIPQLLPRSSQVPAVGKVLMIVCTTDCLRNPMVAKAIMQSAELGLGILPIIGESGFQFPTQALFDDMRAKEKEVLSGVSMFGHFGYAFYVDCIKFIFSVIGVNLIPQEGESQINMQIKTICARMLGDTQVFRTLEMEVYSLGLGRVEGNLGLEEGTELFCSASLLGAAAPATEVGPLGDHMLECHLFGRRGATASTGSP</sequence>
<evidence type="ECO:0000256" key="1">
    <source>
        <dbReference type="SAM" id="Phobius"/>
    </source>
</evidence>
<keyword evidence="3" id="KW-1185">Reference proteome</keyword>
<feature type="transmembrane region" description="Helical" evidence="1">
    <location>
        <begin position="252"/>
        <end position="275"/>
    </location>
</feature>
<feature type="transmembrane region" description="Helical" evidence="1">
    <location>
        <begin position="357"/>
        <end position="377"/>
    </location>
</feature>
<dbReference type="EMBL" id="CAUYUJ010022273">
    <property type="protein sequence ID" value="CAK0909838.1"/>
    <property type="molecule type" value="Genomic_DNA"/>
</dbReference>
<feature type="transmembrane region" description="Helical" evidence="1">
    <location>
        <begin position="383"/>
        <end position="409"/>
    </location>
</feature>
<evidence type="ECO:0000313" key="2">
    <source>
        <dbReference type="EMBL" id="CAK0909838.1"/>
    </source>
</evidence>
<comment type="caution">
    <text evidence="2">The sequence shown here is derived from an EMBL/GenBank/DDBJ whole genome shotgun (WGS) entry which is preliminary data.</text>
</comment>
<feature type="transmembrane region" description="Helical" evidence="1">
    <location>
        <begin position="68"/>
        <end position="90"/>
    </location>
</feature>
<feature type="transmembrane region" description="Helical" evidence="1">
    <location>
        <begin position="199"/>
        <end position="220"/>
    </location>
</feature>
<reference evidence="2" key="1">
    <citation type="submission" date="2023-10" db="EMBL/GenBank/DDBJ databases">
        <authorList>
            <person name="Chen Y."/>
            <person name="Shah S."/>
            <person name="Dougan E. K."/>
            <person name="Thang M."/>
            <person name="Chan C."/>
        </authorList>
    </citation>
    <scope>NUCLEOTIDE SEQUENCE [LARGE SCALE GENOMIC DNA]</scope>
</reference>
<feature type="transmembrane region" description="Helical" evidence="1">
    <location>
        <begin position="330"/>
        <end position="350"/>
    </location>
</feature>
<dbReference type="Proteomes" id="UP001189429">
    <property type="component" value="Unassembled WGS sequence"/>
</dbReference>
<evidence type="ECO:0000313" key="3">
    <source>
        <dbReference type="Proteomes" id="UP001189429"/>
    </source>
</evidence>
<keyword evidence="1" id="KW-0472">Membrane</keyword>
<name>A0ABN9YAS3_9DINO</name>
<keyword evidence="1" id="KW-1133">Transmembrane helix</keyword>
<accession>A0ABN9YAS3</accession>
<feature type="transmembrane region" description="Helical" evidence="1">
    <location>
        <begin position="167"/>
        <end position="187"/>
    </location>
</feature>
<gene>
    <name evidence="2" type="ORF">PCOR1329_LOCUS84153</name>
</gene>
<protein>
    <submittedName>
        <fullName evidence="2">Uncharacterized protein</fullName>
    </submittedName>
</protein>